<evidence type="ECO:0000259" key="3">
    <source>
        <dbReference type="PROSITE" id="PS50110"/>
    </source>
</evidence>
<evidence type="ECO:0000313" key="5">
    <source>
        <dbReference type="Proteomes" id="UP000190539"/>
    </source>
</evidence>
<feature type="modified residue" description="4-aspartylphosphate" evidence="2">
    <location>
        <position position="104"/>
    </location>
</feature>
<protein>
    <submittedName>
        <fullName evidence="4">Fused response regulator/phosphatase</fullName>
    </submittedName>
</protein>
<name>A0A1V4AGG4_9ACTN</name>
<accession>A0A1V4AGG4</accession>
<dbReference type="Pfam" id="PF00072">
    <property type="entry name" value="Response_reg"/>
    <property type="match status" value="1"/>
</dbReference>
<keyword evidence="1" id="KW-0378">Hydrolase</keyword>
<feature type="domain" description="Response regulatory" evidence="3">
    <location>
        <begin position="52"/>
        <end position="169"/>
    </location>
</feature>
<dbReference type="SMART" id="SM00448">
    <property type="entry name" value="REC"/>
    <property type="match status" value="1"/>
</dbReference>
<sequence>MTVCFVFTRWSDTWTPAVRWGCEVADRPMGLEAVVPRARDESPVPEWGLDAALVLVEDDAGDALLVTEYLADSDLPLEATWCKTLAEAQQFLDHCVKPVCVLLDLHLPDAHGMDAVRRILHVAPDAAIVVLTGLSESEAGLHAVAEGAQDYLLKGRVEPESLGRAVRYALQRKQVERSAAALQAGQLLASENARLERGLLPTPLLRGPGFSVAARYEPGRDHALLGGDFYDVVQTLDGTVHAVIGDVSGHGAAEAALGVCLRVAWRAAVLSGCVGPAQARLLNEILVAERAASHVFATFISMRFTPDHRTLRVVRAGHHGLLIKAATGLDWYEPPGGMALGLVADEARESAWPEAVLPMGPGTTVTACTDGLFEWRTSPTTRLGESGLLQLARRHAALPGQQFVDTLVDEVTVAATPHGGLADDLAVLQLSWENAS</sequence>
<reference evidence="4 5" key="1">
    <citation type="submission" date="2017-02" db="EMBL/GenBank/DDBJ databases">
        <title>Draft Genome Sequence of Streptomyces tsukubaensis F601, a Producer of the immunosuppressant tacrolimus FK506.</title>
        <authorList>
            <person name="Zong G."/>
            <person name="Zhong C."/>
            <person name="Fu J."/>
            <person name="Qin R."/>
            <person name="Cao G."/>
        </authorList>
    </citation>
    <scope>NUCLEOTIDE SEQUENCE [LARGE SCALE GENOMIC DNA]</scope>
    <source>
        <strain evidence="4 5">F601</strain>
    </source>
</reference>
<dbReference type="InterPro" id="IPR052016">
    <property type="entry name" value="Bact_Sigma-Reg"/>
</dbReference>
<dbReference type="Gene3D" id="3.60.40.10">
    <property type="entry name" value="PPM-type phosphatase domain"/>
    <property type="match status" value="1"/>
</dbReference>
<dbReference type="CDD" id="cd00156">
    <property type="entry name" value="REC"/>
    <property type="match status" value="1"/>
</dbReference>
<dbReference type="PANTHER" id="PTHR43156">
    <property type="entry name" value="STAGE II SPORULATION PROTEIN E-RELATED"/>
    <property type="match status" value="1"/>
</dbReference>
<dbReference type="GO" id="GO:0016791">
    <property type="term" value="F:phosphatase activity"/>
    <property type="evidence" value="ECO:0007669"/>
    <property type="project" value="TreeGrafter"/>
</dbReference>
<dbReference type="EMBL" id="MVFC01000001">
    <property type="protein sequence ID" value="OON82533.1"/>
    <property type="molecule type" value="Genomic_DNA"/>
</dbReference>
<dbReference type="PROSITE" id="PS50110">
    <property type="entry name" value="RESPONSE_REGULATORY"/>
    <property type="match status" value="1"/>
</dbReference>
<dbReference type="OrthoDB" id="5181538at2"/>
<evidence type="ECO:0000256" key="1">
    <source>
        <dbReference type="ARBA" id="ARBA00022801"/>
    </source>
</evidence>
<comment type="caution">
    <text evidence="4">The sequence shown here is derived from an EMBL/GenBank/DDBJ whole genome shotgun (WGS) entry which is preliminary data.</text>
</comment>
<dbReference type="InterPro" id="IPR001789">
    <property type="entry name" value="Sig_transdc_resp-reg_receiver"/>
</dbReference>
<proteinExistence type="predicted"/>
<dbReference type="PANTHER" id="PTHR43156:SF2">
    <property type="entry name" value="STAGE II SPORULATION PROTEIN E"/>
    <property type="match status" value="1"/>
</dbReference>
<evidence type="ECO:0000313" key="4">
    <source>
        <dbReference type="EMBL" id="OON82533.1"/>
    </source>
</evidence>
<dbReference type="SMART" id="SM00331">
    <property type="entry name" value="PP2C_SIG"/>
    <property type="match status" value="1"/>
</dbReference>
<dbReference type="AlphaFoldDB" id="A0A1V4AGG4"/>
<organism evidence="4 5">
    <name type="scientific">Streptomyces tsukubensis</name>
    <dbReference type="NCBI Taxonomy" id="83656"/>
    <lineage>
        <taxon>Bacteria</taxon>
        <taxon>Bacillati</taxon>
        <taxon>Actinomycetota</taxon>
        <taxon>Actinomycetes</taxon>
        <taxon>Kitasatosporales</taxon>
        <taxon>Streptomycetaceae</taxon>
        <taxon>Streptomyces</taxon>
    </lineage>
</organism>
<dbReference type="Pfam" id="PF07228">
    <property type="entry name" value="SpoIIE"/>
    <property type="match status" value="1"/>
</dbReference>
<gene>
    <name evidence="4" type="ORF">B1H18_00085</name>
</gene>
<dbReference type="InterPro" id="IPR001932">
    <property type="entry name" value="PPM-type_phosphatase-like_dom"/>
</dbReference>
<dbReference type="STRING" id="83656.B1H18_00085"/>
<evidence type="ECO:0000256" key="2">
    <source>
        <dbReference type="PROSITE-ProRule" id="PRU00169"/>
    </source>
</evidence>
<dbReference type="SUPFAM" id="SSF52172">
    <property type="entry name" value="CheY-like"/>
    <property type="match status" value="1"/>
</dbReference>
<dbReference type="GO" id="GO:0000160">
    <property type="term" value="P:phosphorelay signal transduction system"/>
    <property type="evidence" value="ECO:0007669"/>
    <property type="project" value="InterPro"/>
</dbReference>
<keyword evidence="5" id="KW-1185">Reference proteome</keyword>
<dbReference type="InterPro" id="IPR036457">
    <property type="entry name" value="PPM-type-like_dom_sf"/>
</dbReference>
<dbReference type="Gene3D" id="3.40.50.2300">
    <property type="match status" value="1"/>
</dbReference>
<dbReference type="Proteomes" id="UP000190539">
    <property type="component" value="Unassembled WGS sequence"/>
</dbReference>
<dbReference type="InterPro" id="IPR011006">
    <property type="entry name" value="CheY-like_superfamily"/>
</dbReference>
<keyword evidence="2" id="KW-0597">Phosphoprotein</keyword>